<dbReference type="SUPFAM" id="SSF53850">
    <property type="entry name" value="Periplasmic binding protein-like II"/>
    <property type="match status" value="1"/>
</dbReference>
<evidence type="ECO:0000259" key="5">
    <source>
        <dbReference type="PROSITE" id="PS50931"/>
    </source>
</evidence>
<dbReference type="CDD" id="cd08422">
    <property type="entry name" value="PBP2_CrgA_like"/>
    <property type="match status" value="1"/>
</dbReference>
<keyword evidence="3" id="KW-0238">DNA-binding</keyword>
<dbReference type="EMBL" id="QYBC01000010">
    <property type="protein sequence ID" value="RYB04427.1"/>
    <property type="molecule type" value="Genomic_DNA"/>
</dbReference>
<comment type="similarity">
    <text evidence="1">Belongs to the LysR transcriptional regulatory family.</text>
</comment>
<dbReference type="InterPro" id="IPR005119">
    <property type="entry name" value="LysR_subst-bd"/>
</dbReference>
<dbReference type="Pfam" id="PF00126">
    <property type="entry name" value="HTH_1"/>
    <property type="match status" value="1"/>
</dbReference>
<dbReference type="GO" id="GO:0006351">
    <property type="term" value="P:DNA-templated transcription"/>
    <property type="evidence" value="ECO:0007669"/>
    <property type="project" value="TreeGrafter"/>
</dbReference>
<evidence type="ECO:0000256" key="2">
    <source>
        <dbReference type="ARBA" id="ARBA00023015"/>
    </source>
</evidence>
<evidence type="ECO:0000313" key="6">
    <source>
        <dbReference type="EMBL" id="RYB04427.1"/>
    </source>
</evidence>
<dbReference type="InterPro" id="IPR036390">
    <property type="entry name" value="WH_DNA-bd_sf"/>
</dbReference>
<dbReference type="Gene3D" id="3.40.190.290">
    <property type="match status" value="1"/>
</dbReference>
<reference evidence="6 7" key="1">
    <citation type="submission" date="2018-09" db="EMBL/GenBank/DDBJ databases">
        <authorList>
            <person name="Grouzdev D.S."/>
            <person name="Krutkina M.S."/>
        </authorList>
    </citation>
    <scope>NUCLEOTIDE SEQUENCE [LARGE SCALE GENOMIC DNA]</scope>
    <source>
        <strain evidence="6 7">RmlP001</strain>
    </source>
</reference>
<dbReference type="GO" id="GO:0003700">
    <property type="term" value="F:DNA-binding transcription factor activity"/>
    <property type="evidence" value="ECO:0007669"/>
    <property type="project" value="InterPro"/>
</dbReference>
<keyword evidence="4" id="KW-0804">Transcription</keyword>
<dbReference type="RefSeq" id="WP_129219702.1">
    <property type="nucleotide sequence ID" value="NZ_QYBC01000010.1"/>
</dbReference>
<evidence type="ECO:0000256" key="3">
    <source>
        <dbReference type="ARBA" id="ARBA00023125"/>
    </source>
</evidence>
<comment type="caution">
    <text evidence="6">The sequence shown here is derived from an EMBL/GenBank/DDBJ whole genome shotgun (WGS) entry which is preliminary data.</text>
</comment>
<keyword evidence="2" id="KW-0805">Transcription regulation</keyword>
<dbReference type="GO" id="GO:0043565">
    <property type="term" value="F:sequence-specific DNA binding"/>
    <property type="evidence" value="ECO:0007669"/>
    <property type="project" value="TreeGrafter"/>
</dbReference>
<dbReference type="OrthoDB" id="9786526at2"/>
<sequence length="315" mass="34404">MNRFHELTAFIAVAEAGGFSAAARRTGLAQPAVSKAVAALEKRLGVALFNRSTRRVMLTDHGRRYLDRTRSMIEELDDADNEMTKSSLQVSGPVRISAAATFGRLHVLPLIPELLALHPALDVDVVLSDLTRDMVEDRVDLAIRIGPVDEPDAVVRSVAGTPLVCVGARRYFHQHGMPQTPADLVNHNCLVYGGLREATDWPFVGPDGPFSVSVRGNLSSNSIETIRAGVLAGVGIGFFTEASLVEDLSTPDVVTILDAFVRGVRDVNLVWPKRRFVPVRVRHTTEFFARAIARRLRRDGRAATRASPLTTEGPR</sequence>
<protein>
    <submittedName>
        <fullName evidence="6">LysR family transcriptional regulator</fullName>
    </submittedName>
</protein>
<evidence type="ECO:0000256" key="1">
    <source>
        <dbReference type="ARBA" id="ARBA00009437"/>
    </source>
</evidence>
<dbReference type="FunFam" id="1.10.10.10:FF:000001">
    <property type="entry name" value="LysR family transcriptional regulator"/>
    <property type="match status" value="1"/>
</dbReference>
<dbReference type="Pfam" id="PF03466">
    <property type="entry name" value="LysR_substrate"/>
    <property type="match status" value="1"/>
</dbReference>
<dbReference type="PROSITE" id="PS50931">
    <property type="entry name" value="HTH_LYSR"/>
    <property type="match status" value="1"/>
</dbReference>
<dbReference type="InterPro" id="IPR036388">
    <property type="entry name" value="WH-like_DNA-bd_sf"/>
</dbReference>
<dbReference type="PRINTS" id="PR00039">
    <property type="entry name" value="HTHLYSR"/>
</dbReference>
<evidence type="ECO:0000256" key="4">
    <source>
        <dbReference type="ARBA" id="ARBA00023163"/>
    </source>
</evidence>
<dbReference type="PANTHER" id="PTHR30537:SF71">
    <property type="entry name" value="TRANSCRIPTIONAL REGULATORY PROTEIN"/>
    <property type="match status" value="1"/>
</dbReference>
<dbReference type="Proteomes" id="UP000289411">
    <property type="component" value="Unassembled WGS sequence"/>
</dbReference>
<dbReference type="InterPro" id="IPR000847">
    <property type="entry name" value="LysR_HTH_N"/>
</dbReference>
<accession>A0A4Q2RCU0</accession>
<dbReference type="SUPFAM" id="SSF46785">
    <property type="entry name" value="Winged helix' DNA-binding domain"/>
    <property type="match status" value="1"/>
</dbReference>
<reference evidence="6 7" key="2">
    <citation type="submission" date="2019-02" db="EMBL/GenBank/DDBJ databases">
        <title>'Lichenibacterium ramalinii' gen. nov. sp. nov., 'Lichenibacterium minor' gen. nov. sp. nov.</title>
        <authorList>
            <person name="Pankratov T."/>
        </authorList>
    </citation>
    <scope>NUCLEOTIDE SEQUENCE [LARGE SCALE GENOMIC DNA]</scope>
    <source>
        <strain evidence="6 7">RmlP001</strain>
    </source>
</reference>
<keyword evidence="7" id="KW-1185">Reference proteome</keyword>
<dbReference type="PANTHER" id="PTHR30537">
    <property type="entry name" value="HTH-TYPE TRANSCRIPTIONAL REGULATOR"/>
    <property type="match status" value="1"/>
</dbReference>
<dbReference type="InterPro" id="IPR058163">
    <property type="entry name" value="LysR-type_TF_proteobact-type"/>
</dbReference>
<organism evidence="6 7">
    <name type="scientific">Lichenibacterium ramalinae</name>
    <dbReference type="NCBI Taxonomy" id="2316527"/>
    <lineage>
        <taxon>Bacteria</taxon>
        <taxon>Pseudomonadati</taxon>
        <taxon>Pseudomonadota</taxon>
        <taxon>Alphaproteobacteria</taxon>
        <taxon>Hyphomicrobiales</taxon>
        <taxon>Lichenihabitantaceae</taxon>
        <taxon>Lichenibacterium</taxon>
    </lineage>
</organism>
<feature type="domain" description="HTH lysR-type" evidence="5">
    <location>
        <begin position="1"/>
        <end position="59"/>
    </location>
</feature>
<gene>
    <name evidence="6" type="ORF">D3272_13385</name>
</gene>
<proteinExistence type="inferred from homology"/>
<dbReference type="Gene3D" id="1.10.10.10">
    <property type="entry name" value="Winged helix-like DNA-binding domain superfamily/Winged helix DNA-binding domain"/>
    <property type="match status" value="1"/>
</dbReference>
<evidence type="ECO:0000313" key="7">
    <source>
        <dbReference type="Proteomes" id="UP000289411"/>
    </source>
</evidence>
<dbReference type="AlphaFoldDB" id="A0A4Q2RCU0"/>
<name>A0A4Q2RCU0_9HYPH</name>